<feature type="non-terminal residue" evidence="2">
    <location>
        <position position="1"/>
    </location>
</feature>
<evidence type="ECO:0000313" key="2">
    <source>
        <dbReference type="EMBL" id="CAA9328139.1"/>
    </source>
</evidence>
<reference evidence="2" key="1">
    <citation type="submission" date="2020-02" db="EMBL/GenBank/DDBJ databases">
        <authorList>
            <person name="Meier V. D."/>
        </authorList>
    </citation>
    <scope>NUCLEOTIDE SEQUENCE</scope>
    <source>
        <strain evidence="2">AVDCRST_MAG11</strain>
    </source>
</reference>
<protein>
    <submittedName>
        <fullName evidence="2">Uncharacterized protein</fullName>
    </submittedName>
</protein>
<proteinExistence type="predicted"/>
<feature type="region of interest" description="Disordered" evidence="1">
    <location>
        <begin position="1"/>
        <end position="24"/>
    </location>
</feature>
<dbReference type="AlphaFoldDB" id="A0A6J4LBY1"/>
<accession>A0A6J4LBY1</accession>
<gene>
    <name evidence="2" type="ORF">AVDCRST_MAG11-2341</name>
</gene>
<organism evidence="2">
    <name type="scientific">uncultured Gemmatimonadaceae bacterium</name>
    <dbReference type="NCBI Taxonomy" id="246130"/>
    <lineage>
        <taxon>Bacteria</taxon>
        <taxon>Pseudomonadati</taxon>
        <taxon>Gemmatimonadota</taxon>
        <taxon>Gemmatimonadia</taxon>
        <taxon>Gemmatimonadales</taxon>
        <taxon>Gemmatimonadaceae</taxon>
        <taxon>environmental samples</taxon>
    </lineage>
</organism>
<name>A0A6J4LBY1_9BACT</name>
<dbReference type="EMBL" id="CADCTU010000534">
    <property type="protein sequence ID" value="CAA9328139.1"/>
    <property type="molecule type" value="Genomic_DNA"/>
</dbReference>
<evidence type="ECO:0000256" key="1">
    <source>
        <dbReference type="SAM" id="MobiDB-lite"/>
    </source>
</evidence>
<sequence length="36" mass="3828">WPSRSTARGGASTGRRSSAASLRTRSWCARTRSSGC</sequence>
<feature type="non-terminal residue" evidence="2">
    <location>
        <position position="36"/>
    </location>
</feature>